<dbReference type="InterPro" id="IPR008042">
    <property type="entry name" value="Retrotrans_Pao"/>
</dbReference>
<dbReference type="EMBL" id="JAINUG010000020">
    <property type="protein sequence ID" value="KAJ8412275.1"/>
    <property type="molecule type" value="Genomic_DNA"/>
</dbReference>
<dbReference type="CDD" id="cd01644">
    <property type="entry name" value="RT_pepA17"/>
    <property type="match status" value="1"/>
</dbReference>
<comment type="caution">
    <text evidence="4">The sequence shown here is derived from an EMBL/GenBank/DDBJ whole genome shotgun (WGS) entry which is preliminary data.</text>
</comment>
<comment type="similarity">
    <text evidence="1">Belongs to the beta type-B retroviral polymerase family. HERV class-II K(HML-2) pol subfamily.</text>
</comment>
<dbReference type="Proteomes" id="UP001221898">
    <property type="component" value="Unassembled WGS sequence"/>
</dbReference>
<dbReference type="EC" id="3.1.26.4" evidence="2"/>
<proteinExistence type="inferred from homology"/>
<sequence length="512" mass="59058">MVTNAYLEKALSWTAIKADDGKALQAYALYLRGCYNAMQDLEYLKELDIPSNLRLMTFKLSYKLRDKWRTAAHDTMVRTRHIINSQGNGPYEVKTLLGWVVNGPLNTCTAMDVSGPPAMMANRISIADLGELIIRQYNQDISEREYEERSEMSDNHDMAEQRTMNLLKRFRKDESYALEYKTFMDDVISKGYAEKVPQEQLHRNDDQVWYIPHHGVYHKQKGKLRVVFDCTSRYKGTSLNRELLQGPDLMNTLIGVLLRFRQEQIAVMGDIEAMFYQVRVHDNHRDFLRFLWWLGGDTSKPLEVYQMKVHLFGAVSSPSIANFALQRTADDNTERYDEEITETIKRNFYVDDCLKSVPTAEQAIQLTKDLKDACFQGGFVLTKFVSSSQEVLASIPEEHKGKLVKEMDLDKEQPPIERELGIHWDIESDMFIFRVTIKSRPPTRRGILSTVSSIYDPFGFLCPFILKAKQILQELCKTKLGWDETIPEEFSKPCRGGSLSWISYAPSKLTDA</sequence>
<dbReference type="InterPro" id="IPR043128">
    <property type="entry name" value="Rev_trsase/Diguanyl_cyclase"/>
</dbReference>
<keyword evidence="5" id="KW-1185">Reference proteome</keyword>
<dbReference type="AlphaFoldDB" id="A0AAD7WX59"/>
<dbReference type="Gene3D" id="3.30.70.270">
    <property type="match status" value="1"/>
</dbReference>
<reference evidence="4" key="1">
    <citation type="journal article" date="2023" name="Science">
        <title>Genome structures resolve the early diversification of teleost fishes.</title>
        <authorList>
            <person name="Parey E."/>
            <person name="Louis A."/>
            <person name="Montfort J."/>
            <person name="Bouchez O."/>
            <person name="Roques C."/>
            <person name="Iampietro C."/>
            <person name="Lluch J."/>
            <person name="Castinel A."/>
            <person name="Donnadieu C."/>
            <person name="Desvignes T."/>
            <person name="Floi Bucao C."/>
            <person name="Jouanno E."/>
            <person name="Wen M."/>
            <person name="Mejri S."/>
            <person name="Dirks R."/>
            <person name="Jansen H."/>
            <person name="Henkel C."/>
            <person name="Chen W.J."/>
            <person name="Zahm M."/>
            <person name="Cabau C."/>
            <person name="Klopp C."/>
            <person name="Thompson A.W."/>
            <person name="Robinson-Rechavi M."/>
            <person name="Braasch I."/>
            <person name="Lecointre G."/>
            <person name="Bobe J."/>
            <person name="Postlethwait J.H."/>
            <person name="Berthelot C."/>
            <person name="Roest Crollius H."/>
            <person name="Guiguen Y."/>
        </authorList>
    </citation>
    <scope>NUCLEOTIDE SEQUENCE</scope>
    <source>
        <strain evidence="4">NC1722</strain>
    </source>
</reference>
<dbReference type="InterPro" id="IPR043502">
    <property type="entry name" value="DNA/RNA_pol_sf"/>
</dbReference>
<organism evidence="4 5">
    <name type="scientific">Aldrovandia affinis</name>
    <dbReference type="NCBI Taxonomy" id="143900"/>
    <lineage>
        <taxon>Eukaryota</taxon>
        <taxon>Metazoa</taxon>
        <taxon>Chordata</taxon>
        <taxon>Craniata</taxon>
        <taxon>Vertebrata</taxon>
        <taxon>Euteleostomi</taxon>
        <taxon>Actinopterygii</taxon>
        <taxon>Neopterygii</taxon>
        <taxon>Teleostei</taxon>
        <taxon>Notacanthiformes</taxon>
        <taxon>Halosauridae</taxon>
        <taxon>Aldrovandia</taxon>
    </lineage>
</organism>
<dbReference type="PANTHER" id="PTHR47331:SF1">
    <property type="entry name" value="GAG-LIKE PROTEIN"/>
    <property type="match status" value="1"/>
</dbReference>
<gene>
    <name evidence="4" type="ORF">AAFF_G00145420</name>
</gene>
<name>A0AAD7WX59_9TELE</name>
<evidence type="ECO:0000256" key="1">
    <source>
        <dbReference type="ARBA" id="ARBA00010879"/>
    </source>
</evidence>
<dbReference type="Pfam" id="PF05380">
    <property type="entry name" value="Peptidase_A17"/>
    <property type="match status" value="1"/>
</dbReference>
<dbReference type="PANTHER" id="PTHR47331">
    <property type="entry name" value="PHD-TYPE DOMAIN-CONTAINING PROTEIN"/>
    <property type="match status" value="1"/>
</dbReference>
<evidence type="ECO:0000259" key="3">
    <source>
        <dbReference type="Pfam" id="PF00078"/>
    </source>
</evidence>
<dbReference type="InterPro" id="IPR000477">
    <property type="entry name" value="RT_dom"/>
</dbReference>
<dbReference type="SUPFAM" id="SSF56672">
    <property type="entry name" value="DNA/RNA polymerases"/>
    <property type="match status" value="1"/>
</dbReference>
<evidence type="ECO:0000256" key="2">
    <source>
        <dbReference type="ARBA" id="ARBA00012180"/>
    </source>
</evidence>
<evidence type="ECO:0000313" key="4">
    <source>
        <dbReference type="EMBL" id="KAJ8412275.1"/>
    </source>
</evidence>
<protein>
    <recommendedName>
        <fullName evidence="2">ribonuclease H</fullName>
        <ecNumber evidence="2">3.1.26.4</ecNumber>
    </recommendedName>
</protein>
<evidence type="ECO:0000313" key="5">
    <source>
        <dbReference type="Proteomes" id="UP001221898"/>
    </source>
</evidence>
<accession>A0AAD7WX59</accession>
<feature type="domain" description="Reverse transcriptase" evidence="3">
    <location>
        <begin position="246"/>
        <end position="378"/>
    </location>
</feature>
<dbReference type="GO" id="GO:0004523">
    <property type="term" value="F:RNA-DNA hybrid ribonuclease activity"/>
    <property type="evidence" value="ECO:0007669"/>
    <property type="project" value="UniProtKB-EC"/>
</dbReference>
<dbReference type="Pfam" id="PF00078">
    <property type="entry name" value="RVT_1"/>
    <property type="match status" value="1"/>
</dbReference>
<dbReference type="Gene3D" id="3.10.10.10">
    <property type="entry name" value="HIV Type 1 Reverse Transcriptase, subunit A, domain 1"/>
    <property type="match status" value="1"/>
</dbReference>